<dbReference type="InterPro" id="IPR001810">
    <property type="entry name" value="F-box_dom"/>
</dbReference>
<evidence type="ECO:0000313" key="2">
    <source>
        <dbReference type="EMBL" id="KAK7520594.1"/>
    </source>
</evidence>
<gene>
    <name evidence="2" type="ORF">IWZ03DRAFT_405197</name>
</gene>
<dbReference type="CDD" id="cd09917">
    <property type="entry name" value="F-box_SF"/>
    <property type="match status" value="1"/>
</dbReference>
<proteinExistence type="predicted"/>
<protein>
    <recommendedName>
        <fullName evidence="1">F-box domain-containing protein</fullName>
    </recommendedName>
</protein>
<feature type="domain" description="F-box" evidence="1">
    <location>
        <begin position="1"/>
        <end position="66"/>
    </location>
</feature>
<organism evidence="2 3">
    <name type="scientific">Phyllosticta citriasiana</name>
    <dbReference type="NCBI Taxonomy" id="595635"/>
    <lineage>
        <taxon>Eukaryota</taxon>
        <taxon>Fungi</taxon>
        <taxon>Dikarya</taxon>
        <taxon>Ascomycota</taxon>
        <taxon>Pezizomycotina</taxon>
        <taxon>Dothideomycetes</taxon>
        <taxon>Dothideomycetes incertae sedis</taxon>
        <taxon>Botryosphaeriales</taxon>
        <taxon>Phyllostictaceae</taxon>
        <taxon>Phyllosticta</taxon>
    </lineage>
</organism>
<dbReference type="Proteomes" id="UP001363622">
    <property type="component" value="Unassembled WGS sequence"/>
</dbReference>
<evidence type="ECO:0000259" key="1">
    <source>
        <dbReference type="Pfam" id="PF12937"/>
    </source>
</evidence>
<accession>A0ABR1KUX5</accession>
<keyword evidence="3" id="KW-1185">Reference proteome</keyword>
<dbReference type="EMBL" id="JBBPHU010000003">
    <property type="protein sequence ID" value="KAK7520594.1"/>
    <property type="molecule type" value="Genomic_DNA"/>
</dbReference>
<dbReference type="Pfam" id="PF12937">
    <property type="entry name" value="F-box-like"/>
    <property type="match status" value="1"/>
</dbReference>
<sequence length="475" mass="54865">MDSLPNELRLHILSYLDSEPPSATRFFDEPSPPFLTVSCRCDLKRLSLVSRSWRRIVIPSLFRHVRLFLGQMRAPVLVPTTNNVYDVRDVRSQVLVSTNPYWFRDLEPQVLDKGLATSSDSRRMPVPATLYQMSGLELQVPVSTTNRYWLRDLEPQVAKFLDFLKRNAMKRHVKSLVLCTNFELAPGSAHDRNINQDQSIDFWDAIFSCIEPQAVKLAAPPTSLATLIGSPGKCFVDESRAYDMHCHLVELRQHPQHFGVQRRQRCSRENRHLHPAATLMTKRRWSHIGYNEGISSANYPYPYRHKGCPSILGDLLKEDMDSYVPQSLAYISIYPSTENLEPVLKWLINELNWRNQSSNASLEPLDKTFEFQFAPDPDSKSSHTSHARNDTHWGELKLTYNMLAIAFAWPRLRSLKAVTCRDYRCRFLVDELDHGERLGILRDRGWTKVGSNKWVDYRDHRTDDPGLDIDNLSLT</sequence>
<evidence type="ECO:0000313" key="3">
    <source>
        <dbReference type="Proteomes" id="UP001363622"/>
    </source>
</evidence>
<reference evidence="2 3" key="1">
    <citation type="submission" date="2024-04" db="EMBL/GenBank/DDBJ databases">
        <title>Phyllosticta paracitricarpa is synonymous to the EU quarantine fungus P. citricarpa based on phylogenomic analyses.</title>
        <authorList>
            <consortium name="Lawrence Berkeley National Laboratory"/>
            <person name="Van Ingen-Buijs V.A."/>
            <person name="Van Westerhoven A.C."/>
            <person name="Haridas S."/>
            <person name="Skiadas P."/>
            <person name="Martin F."/>
            <person name="Groenewald J.Z."/>
            <person name="Crous P.W."/>
            <person name="Seidl M.F."/>
        </authorList>
    </citation>
    <scope>NUCLEOTIDE SEQUENCE [LARGE SCALE GENOMIC DNA]</scope>
    <source>
        <strain evidence="2 3">CBS 123371</strain>
    </source>
</reference>
<dbReference type="Gene3D" id="1.20.1280.50">
    <property type="match status" value="1"/>
</dbReference>
<name>A0ABR1KUX5_9PEZI</name>
<comment type="caution">
    <text evidence="2">The sequence shown here is derived from an EMBL/GenBank/DDBJ whole genome shotgun (WGS) entry which is preliminary data.</text>
</comment>